<dbReference type="PANTHER" id="PTHR33121">
    <property type="entry name" value="CYCLIC DI-GMP PHOSPHODIESTERASE PDEF"/>
    <property type="match status" value="1"/>
</dbReference>
<dbReference type="SUPFAM" id="SSF141868">
    <property type="entry name" value="EAL domain-like"/>
    <property type="match status" value="1"/>
</dbReference>
<dbReference type="OrthoDB" id="581425at2"/>
<dbReference type="Gene3D" id="3.20.20.450">
    <property type="entry name" value="EAL domain"/>
    <property type="match status" value="1"/>
</dbReference>
<proteinExistence type="predicted"/>
<feature type="domain" description="EAL" evidence="1">
    <location>
        <begin position="1"/>
        <end position="236"/>
    </location>
</feature>
<sequence length="236" mass="27707">MFNNYCLFAQAIHDTNRDEIVMYELLLRKFDGEKWVFPSNFFQSEELEERYPIFIDWLKLEIAKVLKKLDYAKVSLNINSNQLFYLETIKMFESLRVYKDLITIEITEDLLKIPFYKSHLTANELDAFLYGKLSHLKKMGYNIILDDVGCGINCLERTNYYLPLINGIKVSLKNFELSSMALFIEAWASYARQNNMHIILENVDQAASSRQLREMGLHLQQGFLLDEPALINQYVS</sequence>
<dbReference type="GO" id="GO:0071111">
    <property type="term" value="F:cyclic-guanylate-specific phosphodiesterase activity"/>
    <property type="evidence" value="ECO:0007669"/>
    <property type="project" value="InterPro"/>
</dbReference>
<accession>A0A0J8G5B4</accession>
<dbReference type="PATRIC" id="fig|1430899.3.peg.2792"/>
<gene>
    <name evidence="2" type="ORF">X560_2740</name>
</gene>
<comment type="caution">
    <text evidence="2">The sequence shown here is derived from an EMBL/GenBank/DDBJ whole genome shotgun (WGS) entry which is preliminary data.</text>
</comment>
<dbReference type="Pfam" id="PF00563">
    <property type="entry name" value="EAL"/>
    <property type="match status" value="1"/>
</dbReference>
<dbReference type="SMART" id="SM00052">
    <property type="entry name" value="EAL"/>
    <property type="match status" value="1"/>
</dbReference>
<dbReference type="InterPro" id="IPR001633">
    <property type="entry name" value="EAL_dom"/>
</dbReference>
<dbReference type="PROSITE" id="PS50883">
    <property type="entry name" value="EAL"/>
    <property type="match status" value="1"/>
</dbReference>
<dbReference type="InterPro" id="IPR035919">
    <property type="entry name" value="EAL_sf"/>
</dbReference>
<keyword evidence="3" id="KW-1185">Reference proteome</keyword>
<organism evidence="2 3">
    <name type="scientific">Listeria fleischmannii 1991</name>
    <dbReference type="NCBI Taxonomy" id="1430899"/>
    <lineage>
        <taxon>Bacteria</taxon>
        <taxon>Bacillati</taxon>
        <taxon>Bacillota</taxon>
        <taxon>Bacilli</taxon>
        <taxon>Bacillales</taxon>
        <taxon>Listeriaceae</taxon>
        <taxon>Listeria</taxon>
    </lineage>
</organism>
<protein>
    <submittedName>
        <fullName evidence="2">Diguanylate phosphodiesterase</fullName>
    </submittedName>
</protein>
<evidence type="ECO:0000313" key="2">
    <source>
        <dbReference type="EMBL" id="KMT57727.1"/>
    </source>
</evidence>
<dbReference type="AlphaFoldDB" id="A0A0J8G5B4"/>
<reference evidence="2 3" key="1">
    <citation type="journal article" date="2015" name="Genome Biol. Evol.">
        <title>Comparative Genomics of Listeria Sensu Lato: Genus-Wide Differences in Evolutionary Dynamics and the Progressive Gain of Complex, Potentially Pathogenicity-Related Traits through Lateral Gene Transfer.</title>
        <authorList>
            <person name="Chiara M."/>
            <person name="Caruso M."/>
            <person name="D'Erchia A.M."/>
            <person name="Manzari C."/>
            <person name="Fraccalvieri R."/>
            <person name="Goffredo E."/>
            <person name="Latorre L."/>
            <person name="Miccolupo A."/>
            <person name="Padalino I."/>
            <person name="Santagada G."/>
            <person name="Chiocco D."/>
            <person name="Pesole G."/>
            <person name="Horner D.S."/>
            <person name="Parisi A."/>
        </authorList>
    </citation>
    <scope>NUCLEOTIDE SEQUENCE [LARGE SCALE GENOMIC DNA]</scope>
    <source>
        <strain evidence="2 3">1991</strain>
    </source>
</reference>
<dbReference type="PANTHER" id="PTHR33121:SF79">
    <property type="entry name" value="CYCLIC DI-GMP PHOSPHODIESTERASE PDED-RELATED"/>
    <property type="match status" value="1"/>
</dbReference>
<evidence type="ECO:0000313" key="3">
    <source>
        <dbReference type="Proteomes" id="UP000052258"/>
    </source>
</evidence>
<evidence type="ECO:0000259" key="1">
    <source>
        <dbReference type="PROSITE" id="PS50883"/>
    </source>
</evidence>
<dbReference type="Proteomes" id="UP000052258">
    <property type="component" value="Unassembled WGS sequence"/>
</dbReference>
<dbReference type="InterPro" id="IPR050706">
    <property type="entry name" value="Cyclic-di-GMP_PDE-like"/>
</dbReference>
<dbReference type="EMBL" id="AZHO01000041">
    <property type="protein sequence ID" value="KMT57727.1"/>
    <property type="molecule type" value="Genomic_DNA"/>
</dbReference>
<name>A0A0J8G5B4_9LIST</name>
<dbReference type="RefSeq" id="WP_007473032.1">
    <property type="nucleotide sequence ID" value="NZ_KQ130624.1"/>
</dbReference>